<dbReference type="GO" id="GO:0004664">
    <property type="term" value="F:prephenate dehydratase activity"/>
    <property type="evidence" value="ECO:0007669"/>
    <property type="project" value="UniProtKB-EC"/>
</dbReference>
<evidence type="ECO:0000256" key="19">
    <source>
        <dbReference type="PIRSR" id="PIRSR001500-2"/>
    </source>
</evidence>
<evidence type="ECO:0000256" key="4">
    <source>
        <dbReference type="ARBA" id="ARBA00004741"/>
    </source>
</evidence>
<dbReference type="PROSITE" id="PS51171">
    <property type="entry name" value="PREPHENATE_DEHYDR_3"/>
    <property type="match status" value="1"/>
</dbReference>
<dbReference type="InterPro" id="IPR002701">
    <property type="entry name" value="CM_II_prokaryot"/>
</dbReference>
<dbReference type="Gene3D" id="3.30.70.260">
    <property type="match status" value="1"/>
</dbReference>
<keyword evidence="9" id="KW-0963">Cytoplasm</keyword>
<feature type="site" description="Essential for prephenate dehydratase activity" evidence="19">
    <location>
        <position position="254"/>
    </location>
</feature>
<dbReference type="Gene3D" id="3.40.190.10">
    <property type="entry name" value="Periplasmic binding protein-like II"/>
    <property type="match status" value="2"/>
</dbReference>
<keyword evidence="11" id="KW-0057">Aromatic amino acid biosynthesis</keyword>
<dbReference type="UniPathway" id="UPA00121">
    <property type="reaction ID" value="UER00345"/>
</dbReference>
<evidence type="ECO:0000256" key="16">
    <source>
        <dbReference type="ARBA" id="ARBA00031175"/>
    </source>
</evidence>
<evidence type="ECO:0000256" key="2">
    <source>
        <dbReference type="ARBA" id="ARBA00002364"/>
    </source>
</evidence>
<dbReference type="InterPro" id="IPR001086">
    <property type="entry name" value="Preph_deHydtase"/>
</dbReference>
<dbReference type="UniPathway" id="UPA00120">
    <property type="reaction ID" value="UER00203"/>
</dbReference>
<dbReference type="NCBIfam" id="TIGR01807">
    <property type="entry name" value="CM_P2"/>
    <property type="match status" value="1"/>
</dbReference>
<dbReference type="InterPro" id="IPR002912">
    <property type="entry name" value="ACT_dom"/>
</dbReference>
<feature type="domain" description="ACT" evidence="22">
    <location>
        <begin position="275"/>
        <end position="352"/>
    </location>
</feature>
<feature type="domain" description="Chorismate mutase" evidence="20">
    <location>
        <begin position="1"/>
        <end position="87"/>
    </location>
</feature>
<keyword evidence="12" id="KW-0584">Phenylalanine biosynthesis</keyword>
<comment type="subcellular location">
    <subcellularLocation>
        <location evidence="3">Cytoplasm</location>
    </subcellularLocation>
</comment>
<dbReference type="CDD" id="cd13630">
    <property type="entry name" value="PBP2_PDT_1"/>
    <property type="match status" value="1"/>
</dbReference>
<protein>
    <recommendedName>
        <fullName evidence="8">Bifunctional chorismate mutase/prephenate dehydratase</fullName>
        <ecNumber evidence="7">4.2.1.51</ecNumber>
        <ecNumber evidence="6">5.4.99.5</ecNumber>
    </recommendedName>
    <alternativeName>
        <fullName evidence="17">Chorismate mutase-prephenate dehydratase</fullName>
    </alternativeName>
    <alternativeName>
        <fullName evidence="16">p-protein</fullName>
    </alternativeName>
</protein>
<evidence type="ECO:0000259" key="20">
    <source>
        <dbReference type="PROSITE" id="PS51168"/>
    </source>
</evidence>
<dbReference type="SUPFAM" id="SSF48600">
    <property type="entry name" value="Chorismate mutase II"/>
    <property type="match status" value="1"/>
</dbReference>
<evidence type="ECO:0000313" key="23">
    <source>
        <dbReference type="EMBL" id="MBC2604903.1"/>
    </source>
</evidence>
<dbReference type="InterPro" id="IPR018528">
    <property type="entry name" value="Preph_deHydtase_CS"/>
</dbReference>
<evidence type="ECO:0000256" key="6">
    <source>
        <dbReference type="ARBA" id="ARBA00012404"/>
    </source>
</evidence>
<feature type="domain" description="Prephenate dehydratase" evidence="21">
    <location>
        <begin position="87"/>
        <end position="261"/>
    </location>
</feature>
<dbReference type="RefSeq" id="WP_185658793.1">
    <property type="nucleotide sequence ID" value="NZ_CAWPOO010000005.1"/>
</dbReference>
<evidence type="ECO:0000256" key="11">
    <source>
        <dbReference type="ARBA" id="ARBA00023141"/>
    </source>
</evidence>
<dbReference type="Pfam" id="PF01842">
    <property type="entry name" value="ACT"/>
    <property type="match status" value="1"/>
</dbReference>
<dbReference type="AlphaFoldDB" id="A0A7X1B5F9"/>
<dbReference type="PROSITE" id="PS00857">
    <property type="entry name" value="PREPHENATE_DEHYDR_1"/>
    <property type="match status" value="1"/>
</dbReference>
<keyword evidence="14 23" id="KW-0456">Lyase</keyword>
<evidence type="ECO:0000256" key="13">
    <source>
        <dbReference type="ARBA" id="ARBA00023235"/>
    </source>
</evidence>
<dbReference type="InterPro" id="IPR008242">
    <property type="entry name" value="Chor_mutase/pphenate_deHydtase"/>
</dbReference>
<organism evidence="23 24">
    <name type="scientific">Pelagicoccus albus</name>
    <dbReference type="NCBI Taxonomy" id="415222"/>
    <lineage>
        <taxon>Bacteria</taxon>
        <taxon>Pseudomonadati</taxon>
        <taxon>Verrucomicrobiota</taxon>
        <taxon>Opitutia</taxon>
        <taxon>Puniceicoccales</taxon>
        <taxon>Pelagicoccaceae</taxon>
        <taxon>Pelagicoccus</taxon>
    </lineage>
</organism>
<dbReference type="SUPFAM" id="SSF55021">
    <property type="entry name" value="ACT-like"/>
    <property type="match status" value="1"/>
</dbReference>
<dbReference type="PROSITE" id="PS00858">
    <property type="entry name" value="PREPHENATE_DEHYDR_2"/>
    <property type="match status" value="1"/>
</dbReference>
<dbReference type="GO" id="GO:0046417">
    <property type="term" value="P:chorismate metabolic process"/>
    <property type="evidence" value="ECO:0007669"/>
    <property type="project" value="InterPro"/>
</dbReference>
<proteinExistence type="predicted"/>
<sequence length="355" mass="38926">MDLDTLRKKIDEIDQEVLKLLNERVRTAAQIGHVKRLEGSPIYVASREEQVLRKLGALNQGPLSDEAIRAIYREIMSAAIALEKPMRIAYLGPEATYTHQAALKKFGASIDYIAAPAIPDVFHLVAKGDADHGVIPIENSTEGAVSHSMDMFFESDLKICAQIFTPISHSLISLSQPNEIERVYSKDQAIGQCRNWLHAHLPNASIHTCDSTTKAVQIAKDDPKAAAIASILASDLYGVPVVAEGIQDRLDNTTRFLVIGKESSGFAKGVEFKTSFLISVDHKVGALEKALGVFSSRGLNLSKIESRPSGKTAWEYCFFLDVLGHFEEETVAAAVEDLKAFCPFVKWLGSYPNAK</sequence>
<comment type="pathway">
    <text evidence="4">Amino-acid biosynthesis; L-phenylalanine biosynthesis; phenylpyruvate from prephenate: step 1/1.</text>
</comment>
<dbReference type="Pfam" id="PF00800">
    <property type="entry name" value="PDT"/>
    <property type="match status" value="1"/>
</dbReference>
<evidence type="ECO:0000256" key="18">
    <source>
        <dbReference type="ARBA" id="ARBA00047848"/>
    </source>
</evidence>
<evidence type="ECO:0000256" key="9">
    <source>
        <dbReference type="ARBA" id="ARBA00022490"/>
    </source>
</evidence>
<evidence type="ECO:0000259" key="21">
    <source>
        <dbReference type="PROSITE" id="PS51171"/>
    </source>
</evidence>
<evidence type="ECO:0000256" key="17">
    <source>
        <dbReference type="ARBA" id="ARBA00031520"/>
    </source>
</evidence>
<evidence type="ECO:0000256" key="15">
    <source>
        <dbReference type="ARBA" id="ARBA00023268"/>
    </source>
</evidence>
<dbReference type="PANTHER" id="PTHR21022">
    <property type="entry name" value="PREPHENATE DEHYDRATASE P PROTEIN"/>
    <property type="match status" value="1"/>
</dbReference>
<evidence type="ECO:0000259" key="22">
    <source>
        <dbReference type="PROSITE" id="PS51671"/>
    </source>
</evidence>
<dbReference type="CDD" id="cd04905">
    <property type="entry name" value="ACT_CM-PDT"/>
    <property type="match status" value="1"/>
</dbReference>
<dbReference type="Pfam" id="PF01817">
    <property type="entry name" value="CM_2"/>
    <property type="match status" value="1"/>
</dbReference>
<comment type="pathway">
    <text evidence="5">Metabolic intermediate biosynthesis; prephenate biosynthesis; prephenate from chorismate: step 1/1.</text>
</comment>
<evidence type="ECO:0000256" key="14">
    <source>
        <dbReference type="ARBA" id="ARBA00023239"/>
    </source>
</evidence>
<reference evidence="23 24" key="1">
    <citation type="submission" date="2020-07" db="EMBL/GenBank/DDBJ databases">
        <authorList>
            <person name="Feng X."/>
        </authorList>
    </citation>
    <scope>NUCLEOTIDE SEQUENCE [LARGE SCALE GENOMIC DNA]</scope>
    <source>
        <strain evidence="23 24">JCM23202</strain>
    </source>
</reference>
<comment type="catalytic activity">
    <reaction evidence="1">
        <text>chorismate = prephenate</text>
        <dbReference type="Rhea" id="RHEA:13897"/>
        <dbReference type="ChEBI" id="CHEBI:29748"/>
        <dbReference type="ChEBI" id="CHEBI:29934"/>
        <dbReference type="EC" id="5.4.99.5"/>
    </reaction>
</comment>
<dbReference type="FunFam" id="3.30.70.260:FF:000012">
    <property type="entry name" value="Prephenate dehydratase"/>
    <property type="match status" value="1"/>
</dbReference>
<keyword evidence="24" id="KW-1185">Reference proteome</keyword>
<dbReference type="NCBIfam" id="NF008865">
    <property type="entry name" value="PRK11898.1"/>
    <property type="match status" value="1"/>
</dbReference>
<dbReference type="PROSITE" id="PS51168">
    <property type="entry name" value="CHORISMATE_MUT_2"/>
    <property type="match status" value="1"/>
</dbReference>
<comment type="caution">
    <text evidence="23">The sequence shown here is derived from an EMBL/GenBank/DDBJ whole genome shotgun (WGS) entry which is preliminary data.</text>
</comment>
<evidence type="ECO:0000256" key="12">
    <source>
        <dbReference type="ARBA" id="ARBA00023222"/>
    </source>
</evidence>
<dbReference type="PROSITE" id="PS51671">
    <property type="entry name" value="ACT"/>
    <property type="match status" value="1"/>
</dbReference>
<keyword evidence="15" id="KW-0511">Multifunctional enzyme</keyword>
<dbReference type="EMBL" id="JACHVC010000005">
    <property type="protein sequence ID" value="MBC2604903.1"/>
    <property type="molecule type" value="Genomic_DNA"/>
</dbReference>
<evidence type="ECO:0000313" key="24">
    <source>
        <dbReference type="Proteomes" id="UP000526501"/>
    </source>
</evidence>
<evidence type="ECO:0000256" key="8">
    <source>
        <dbReference type="ARBA" id="ARBA00014401"/>
    </source>
</evidence>
<dbReference type="EC" id="5.4.99.5" evidence="6"/>
<dbReference type="InterPro" id="IPR036263">
    <property type="entry name" value="Chorismate_II_sf"/>
</dbReference>
<dbReference type="PIRSF" id="PIRSF001500">
    <property type="entry name" value="Chor_mut_pdt_Ppr"/>
    <property type="match status" value="1"/>
</dbReference>
<keyword evidence="13" id="KW-0413">Isomerase</keyword>
<gene>
    <name evidence="23" type="primary">pheA</name>
    <name evidence="23" type="ORF">H5P27_02495</name>
</gene>
<dbReference type="EC" id="4.2.1.51" evidence="7"/>
<dbReference type="GO" id="GO:0005737">
    <property type="term" value="C:cytoplasm"/>
    <property type="evidence" value="ECO:0007669"/>
    <property type="project" value="UniProtKB-SubCell"/>
</dbReference>
<dbReference type="Gene3D" id="1.20.59.10">
    <property type="entry name" value="Chorismate mutase"/>
    <property type="match status" value="1"/>
</dbReference>
<keyword evidence="10" id="KW-0028">Amino-acid biosynthesis</keyword>
<dbReference type="SUPFAM" id="SSF53850">
    <property type="entry name" value="Periplasmic binding protein-like II"/>
    <property type="match status" value="1"/>
</dbReference>
<evidence type="ECO:0000256" key="7">
    <source>
        <dbReference type="ARBA" id="ARBA00013147"/>
    </source>
</evidence>
<evidence type="ECO:0000256" key="5">
    <source>
        <dbReference type="ARBA" id="ARBA00004817"/>
    </source>
</evidence>
<dbReference type="InterPro" id="IPR036979">
    <property type="entry name" value="CM_dom_sf"/>
</dbReference>
<comment type="catalytic activity">
    <reaction evidence="18">
        <text>prephenate + H(+) = 3-phenylpyruvate + CO2 + H2O</text>
        <dbReference type="Rhea" id="RHEA:21648"/>
        <dbReference type="ChEBI" id="CHEBI:15377"/>
        <dbReference type="ChEBI" id="CHEBI:15378"/>
        <dbReference type="ChEBI" id="CHEBI:16526"/>
        <dbReference type="ChEBI" id="CHEBI:18005"/>
        <dbReference type="ChEBI" id="CHEBI:29934"/>
        <dbReference type="EC" id="4.2.1.51"/>
    </reaction>
</comment>
<accession>A0A7X1B5F9</accession>
<dbReference type="GO" id="GO:0004106">
    <property type="term" value="F:chorismate mutase activity"/>
    <property type="evidence" value="ECO:0007669"/>
    <property type="project" value="UniProtKB-EC"/>
</dbReference>
<dbReference type="PANTHER" id="PTHR21022:SF19">
    <property type="entry name" value="PREPHENATE DEHYDRATASE-RELATED"/>
    <property type="match status" value="1"/>
</dbReference>
<dbReference type="Proteomes" id="UP000526501">
    <property type="component" value="Unassembled WGS sequence"/>
</dbReference>
<comment type="function">
    <text evidence="2">Catalyzes the Claisen rearrangement of chorismate to prephenate and the decarboxylation/dehydration of prephenate to phenylpyruvate.</text>
</comment>
<name>A0A7X1B5F9_9BACT</name>
<evidence type="ECO:0000256" key="10">
    <source>
        <dbReference type="ARBA" id="ARBA00022605"/>
    </source>
</evidence>
<dbReference type="GO" id="GO:0009094">
    <property type="term" value="P:L-phenylalanine biosynthetic process"/>
    <property type="evidence" value="ECO:0007669"/>
    <property type="project" value="UniProtKB-UniPathway"/>
</dbReference>
<evidence type="ECO:0000256" key="3">
    <source>
        <dbReference type="ARBA" id="ARBA00004496"/>
    </source>
</evidence>
<dbReference type="InterPro" id="IPR045865">
    <property type="entry name" value="ACT-like_dom_sf"/>
</dbReference>
<dbReference type="SMART" id="SM00830">
    <property type="entry name" value="CM_2"/>
    <property type="match status" value="1"/>
</dbReference>
<evidence type="ECO:0000256" key="1">
    <source>
        <dbReference type="ARBA" id="ARBA00000824"/>
    </source>
</evidence>
<dbReference type="InterPro" id="IPR010957">
    <property type="entry name" value="G/b/e-P-prot_chorismate_mutase"/>
</dbReference>